<keyword evidence="4 6" id="KW-1133">Transmembrane helix</keyword>
<reference evidence="8" key="1">
    <citation type="submission" date="2020-11" db="EMBL/GenBank/DDBJ databases">
        <authorList>
            <person name="Tran Van P."/>
        </authorList>
    </citation>
    <scope>NUCLEOTIDE SEQUENCE</scope>
</reference>
<evidence type="ECO:0000256" key="6">
    <source>
        <dbReference type="SAM" id="Phobius"/>
    </source>
</evidence>
<feature type="transmembrane region" description="Helical" evidence="6">
    <location>
        <begin position="196"/>
        <end position="217"/>
    </location>
</feature>
<dbReference type="Gene3D" id="2.160.20.80">
    <property type="entry name" value="E3 ubiquitin-protein ligase SopA"/>
    <property type="match status" value="1"/>
</dbReference>
<keyword evidence="5 6" id="KW-0472">Membrane</keyword>
<dbReference type="Pfam" id="PF23894">
    <property type="entry name" value="LD_SV2"/>
    <property type="match status" value="1"/>
</dbReference>
<dbReference type="SUPFAM" id="SSF103473">
    <property type="entry name" value="MFS general substrate transporter"/>
    <property type="match status" value="2"/>
</dbReference>
<dbReference type="EMBL" id="OA566099">
    <property type="protein sequence ID" value="CAD7198293.1"/>
    <property type="molecule type" value="Genomic_DNA"/>
</dbReference>
<feature type="transmembrane region" description="Helical" evidence="6">
    <location>
        <begin position="172"/>
        <end position="190"/>
    </location>
</feature>
<keyword evidence="3 6" id="KW-0812">Transmembrane</keyword>
<feature type="transmembrane region" description="Helical" evidence="6">
    <location>
        <begin position="594"/>
        <end position="613"/>
    </location>
</feature>
<comment type="subcellular location">
    <subcellularLocation>
        <location evidence="1">Membrane</location>
        <topology evidence="1">Multi-pass membrane protein</topology>
    </subcellularLocation>
</comment>
<feature type="transmembrane region" description="Helical" evidence="6">
    <location>
        <begin position="142"/>
        <end position="160"/>
    </location>
</feature>
<dbReference type="PROSITE" id="PS50850">
    <property type="entry name" value="MFS"/>
    <property type="match status" value="1"/>
</dbReference>
<evidence type="ECO:0000256" key="1">
    <source>
        <dbReference type="ARBA" id="ARBA00004141"/>
    </source>
</evidence>
<keyword evidence="2" id="KW-0813">Transport</keyword>
<dbReference type="InterPro" id="IPR036259">
    <property type="entry name" value="MFS_trans_sf"/>
</dbReference>
<evidence type="ECO:0000313" key="8">
    <source>
        <dbReference type="EMBL" id="CAD7198293.1"/>
    </source>
</evidence>
<feature type="transmembrane region" description="Helical" evidence="6">
    <location>
        <begin position="566"/>
        <end position="588"/>
    </location>
</feature>
<dbReference type="InterPro" id="IPR020846">
    <property type="entry name" value="MFS_dom"/>
</dbReference>
<evidence type="ECO:0000259" key="7">
    <source>
        <dbReference type="PROSITE" id="PS50850"/>
    </source>
</evidence>
<name>A0A7R8VKG7_TIMDO</name>
<feature type="transmembrane region" description="Helical" evidence="6">
    <location>
        <begin position="531"/>
        <end position="554"/>
    </location>
</feature>
<dbReference type="InterPro" id="IPR055415">
    <property type="entry name" value="LD_SV2"/>
</dbReference>
<organism evidence="8">
    <name type="scientific">Timema douglasi</name>
    <name type="common">Walking stick</name>
    <dbReference type="NCBI Taxonomy" id="61478"/>
    <lineage>
        <taxon>Eukaryota</taxon>
        <taxon>Metazoa</taxon>
        <taxon>Ecdysozoa</taxon>
        <taxon>Arthropoda</taxon>
        <taxon>Hexapoda</taxon>
        <taxon>Insecta</taxon>
        <taxon>Pterygota</taxon>
        <taxon>Neoptera</taxon>
        <taxon>Polyneoptera</taxon>
        <taxon>Phasmatodea</taxon>
        <taxon>Timematodea</taxon>
        <taxon>Timematoidea</taxon>
        <taxon>Timematidae</taxon>
        <taxon>Timema</taxon>
    </lineage>
</organism>
<feature type="transmembrane region" description="Helical" evidence="6">
    <location>
        <begin position="103"/>
        <end position="130"/>
    </location>
</feature>
<feature type="transmembrane region" description="Helical" evidence="6">
    <location>
        <begin position="507"/>
        <end position="525"/>
    </location>
</feature>
<feature type="transmembrane region" description="Helical" evidence="6">
    <location>
        <begin position="328"/>
        <end position="350"/>
    </location>
</feature>
<feature type="domain" description="Major facilitator superfamily (MFS) profile" evidence="7">
    <location>
        <begin position="105"/>
        <end position="618"/>
    </location>
</feature>
<accession>A0A7R8VKG7</accession>
<dbReference type="Pfam" id="PF07690">
    <property type="entry name" value="MFS_1"/>
    <property type="match status" value="1"/>
</dbReference>
<dbReference type="PANTHER" id="PTHR23511:SF34">
    <property type="entry name" value="SYNAPTIC VESICLE GLYCOPROTEIN 2"/>
    <property type="match status" value="1"/>
</dbReference>
<dbReference type="AlphaFoldDB" id="A0A7R8VKG7"/>
<evidence type="ECO:0000256" key="3">
    <source>
        <dbReference type="ARBA" id="ARBA00022692"/>
    </source>
</evidence>
<dbReference type="GO" id="GO:0022857">
    <property type="term" value="F:transmembrane transporter activity"/>
    <property type="evidence" value="ECO:0007669"/>
    <property type="project" value="InterPro"/>
</dbReference>
<dbReference type="SUPFAM" id="SSF141571">
    <property type="entry name" value="Pentapeptide repeat-like"/>
    <property type="match status" value="1"/>
</dbReference>
<sequence>MPGRQHHQNSGGPNLAGSYSESAALVRSTEGMAYTEEGGGSMLNPRSPTAGATVANMHSRHQDDGPNDGGEDELMDYVDSEVSVLAQFHEDAIRQAGFGYFQWVVLLVVGLGLAADTIELFVIAFILPSAEVELCIDTNEKGWLAAITFLGMMTGAVMWGNLSDRMGRRRTLMSALGVNAVFSVIAALMPTFGTFMTARFCSGIGIGGAFPIVLAYFAEFLCKSDRARYLSLLLMFWALGGVFVALVGWAIIPSTGAEVVQESKEHFSAWHQFLLVCSLPSLVAVIGLVFLPESPRYLLEAGREVEAMMVYQFWNSFLQLFMPPNLRVTSVLLVLWFTAAFGYYGLTIWFPDYIKQLKVDQYTENTNVTFNATFVGVSFNTSVENVHWMSSSFIDCRFHHLILSHVTFSNCTLEKVEFSNVKSSRTYFKDSLIQDCRFVDTDLSHHFENCKLDNNTVLSLTAGCALDFDYNIHLDEVFRENLVGQLAILPGAFISAFVIDKMGRVKMIGVAMFLSSVTSLFIWFLDTNSSVIAFEAIFNFVFICAWNTIDIATIESYSTHLRTTGFGFLSASCRLGGLMGVLTFRNLITSSRSIPMLTTAAVLLIGGIISVRLPETRNVLL</sequence>
<feature type="transmembrane region" description="Helical" evidence="6">
    <location>
        <begin position="482"/>
        <end position="500"/>
    </location>
</feature>
<dbReference type="PANTHER" id="PTHR23511">
    <property type="entry name" value="SYNAPTIC VESICLE GLYCOPROTEIN 2"/>
    <property type="match status" value="1"/>
</dbReference>
<evidence type="ECO:0000256" key="2">
    <source>
        <dbReference type="ARBA" id="ARBA00022448"/>
    </source>
</evidence>
<dbReference type="GO" id="GO:0016020">
    <property type="term" value="C:membrane"/>
    <property type="evidence" value="ECO:0007669"/>
    <property type="project" value="UniProtKB-SubCell"/>
</dbReference>
<feature type="transmembrane region" description="Helical" evidence="6">
    <location>
        <begin position="229"/>
        <end position="252"/>
    </location>
</feature>
<evidence type="ECO:0000256" key="5">
    <source>
        <dbReference type="ARBA" id="ARBA00023136"/>
    </source>
</evidence>
<protein>
    <recommendedName>
        <fullName evidence="7">Major facilitator superfamily (MFS) profile domain-containing protein</fullName>
    </recommendedName>
</protein>
<gene>
    <name evidence="8" type="ORF">TDIB3V08_LOCUS4575</name>
</gene>
<dbReference type="InterPro" id="IPR011701">
    <property type="entry name" value="MFS"/>
</dbReference>
<feature type="transmembrane region" description="Helical" evidence="6">
    <location>
        <begin position="272"/>
        <end position="291"/>
    </location>
</feature>
<proteinExistence type="predicted"/>
<evidence type="ECO:0000256" key="4">
    <source>
        <dbReference type="ARBA" id="ARBA00022989"/>
    </source>
</evidence>
<dbReference type="Gene3D" id="1.20.1250.20">
    <property type="entry name" value="MFS general substrate transporter like domains"/>
    <property type="match status" value="2"/>
</dbReference>